<evidence type="ECO:0000256" key="1">
    <source>
        <dbReference type="SAM" id="SignalP"/>
    </source>
</evidence>
<evidence type="ECO:0000313" key="2">
    <source>
        <dbReference type="EMBL" id="NMH29027.1"/>
    </source>
</evidence>
<reference evidence="2" key="1">
    <citation type="submission" date="2020-02" db="EMBL/GenBank/DDBJ databases">
        <title>Flavobacterium sp. genome.</title>
        <authorList>
            <person name="Jung H.S."/>
            <person name="Baek J.H."/>
            <person name="Jeon C.O."/>
        </authorList>
    </citation>
    <scope>NUCLEOTIDE SEQUENCE</scope>
    <source>
        <strain evidence="2">SE-s28</strain>
    </source>
</reference>
<evidence type="ECO:0000313" key="3">
    <source>
        <dbReference type="Proteomes" id="UP000712080"/>
    </source>
</evidence>
<gene>
    <name evidence="2" type="ORF">G6047_13360</name>
</gene>
<feature type="chain" id="PRO_5037701110" description="Outer membrane protein beta-barrel domain-containing protein" evidence="1">
    <location>
        <begin position="22"/>
        <end position="178"/>
    </location>
</feature>
<sequence length="178" mass="19988">MTKRILFSVFLLAGLSASTKAQTIPKNAIGLRPNAGDGIGLDASYQRKVFTKNRLEFDLGLREDGHYDAVKFAALFHWVFKIDKGFNFYAGPGIGAGHWNDDRNYYNNGNGNDPRWSDNGGYGFVTGVAGIEYVFSNIPLQLSFDIRPEVHFGDDRKDYDNDYHDLVPDVGFGVRYTF</sequence>
<keyword evidence="1" id="KW-0732">Signal</keyword>
<dbReference type="EMBL" id="JAAMPU010000107">
    <property type="protein sequence ID" value="NMH29027.1"/>
    <property type="molecule type" value="Genomic_DNA"/>
</dbReference>
<name>A0A972FNP0_9FLAO</name>
<accession>A0A972FNP0</accession>
<feature type="signal peptide" evidence="1">
    <location>
        <begin position="1"/>
        <end position="21"/>
    </location>
</feature>
<protein>
    <recommendedName>
        <fullName evidence="4">Outer membrane protein beta-barrel domain-containing protein</fullName>
    </recommendedName>
</protein>
<comment type="caution">
    <text evidence="2">The sequence shown here is derived from an EMBL/GenBank/DDBJ whole genome shotgun (WGS) entry which is preliminary data.</text>
</comment>
<dbReference type="RefSeq" id="WP_169528125.1">
    <property type="nucleotide sequence ID" value="NZ_JAAMPU010000107.1"/>
</dbReference>
<dbReference type="Proteomes" id="UP000712080">
    <property type="component" value="Unassembled WGS sequence"/>
</dbReference>
<keyword evidence="3" id="KW-1185">Reference proteome</keyword>
<evidence type="ECO:0008006" key="4">
    <source>
        <dbReference type="Google" id="ProtNLM"/>
    </source>
</evidence>
<proteinExistence type="predicted"/>
<organism evidence="2 3">
    <name type="scientific">Flavobacterium silvaticum</name>
    <dbReference type="NCBI Taxonomy" id="1852020"/>
    <lineage>
        <taxon>Bacteria</taxon>
        <taxon>Pseudomonadati</taxon>
        <taxon>Bacteroidota</taxon>
        <taxon>Flavobacteriia</taxon>
        <taxon>Flavobacteriales</taxon>
        <taxon>Flavobacteriaceae</taxon>
        <taxon>Flavobacterium</taxon>
    </lineage>
</organism>
<dbReference type="AlphaFoldDB" id="A0A972FNP0"/>